<evidence type="ECO:0000313" key="1">
    <source>
        <dbReference type="EMBL" id="KAL2812910.1"/>
    </source>
</evidence>
<sequence length="64" mass="7431">MNHIFTSLSCERSIRIGRFQIRQPFRIPHYGTLALQKSATSFLSTPIEPEAYDILAYKNERGCR</sequence>
<reference evidence="1 2" key="1">
    <citation type="submission" date="2024-07" db="EMBL/GenBank/DDBJ databases">
        <title>Section-level genome sequencing and comparative genomics of Aspergillus sections Usti and Cavernicolus.</title>
        <authorList>
            <consortium name="Lawrence Berkeley National Laboratory"/>
            <person name="Nybo J.L."/>
            <person name="Vesth T.C."/>
            <person name="Theobald S."/>
            <person name="Frisvad J.C."/>
            <person name="Larsen T.O."/>
            <person name="Kjaerboelling I."/>
            <person name="Rothschild-Mancinelli K."/>
            <person name="Lyhne E.K."/>
            <person name="Kogle M.E."/>
            <person name="Barry K."/>
            <person name="Clum A."/>
            <person name="Na H."/>
            <person name="Ledsgaard L."/>
            <person name="Lin J."/>
            <person name="Lipzen A."/>
            <person name="Kuo A."/>
            <person name="Riley R."/>
            <person name="Mondo S."/>
            <person name="LaButti K."/>
            <person name="Haridas S."/>
            <person name="Pangalinan J."/>
            <person name="Salamov A.A."/>
            <person name="Simmons B.A."/>
            <person name="Magnuson J.K."/>
            <person name="Chen J."/>
            <person name="Drula E."/>
            <person name="Henrissat B."/>
            <person name="Wiebenga A."/>
            <person name="Lubbers R.J."/>
            <person name="Gomes A.C."/>
            <person name="Makela M.R."/>
            <person name="Stajich J."/>
            <person name="Grigoriev I.V."/>
            <person name="Mortensen U.H."/>
            <person name="De vries R.P."/>
            <person name="Baker S.E."/>
            <person name="Andersen M.R."/>
        </authorList>
    </citation>
    <scope>NUCLEOTIDE SEQUENCE [LARGE SCALE GENOMIC DNA]</scope>
    <source>
        <strain evidence="1 2">CBS 600.67</strain>
    </source>
</reference>
<evidence type="ECO:0000313" key="2">
    <source>
        <dbReference type="Proteomes" id="UP001610335"/>
    </source>
</evidence>
<name>A0ABR4HC57_9EURO</name>
<proteinExistence type="predicted"/>
<accession>A0ABR4HC57</accession>
<comment type="caution">
    <text evidence="1">The sequence shown here is derived from an EMBL/GenBank/DDBJ whole genome shotgun (WGS) entry which is preliminary data.</text>
</comment>
<gene>
    <name evidence="1" type="ORF">BDW59DRAFT_155083</name>
</gene>
<keyword evidence="2" id="KW-1185">Reference proteome</keyword>
<organism evidence="1 2">
    <name type="scientific">Aspergillus cavernicola</name>
    <dbReference type="NCBI Taxonomy" id="176166"/>
    <lineage>
        <taxon>Eukaryota</taxon>
        <taxon>Fungi</taxon>
        <taxon>Dikarya</taxon>
        <taxon>Ascomycota</taxon>
        <taxon>Pezizomycotina</taxon>
        <taxon>Eurotiomycetes</taxon>
        <taxon>Eurotiomycetidae</taxon>
        <taxon>Eurotiales</taxon>
        <taxon>Aspergillaceae</taxon>
        <taxon>Aspergillus</taxon>
        <taxon>Aspergillus subgen. Nidulantes</taxon>
    </lineage>
</organism>
<protein>
    <submittedName>
        <fullName evidence="1">Uncharacterized protein</fullName>
    </submittedName>
</protein>
<dbReference type="EMBL" id="JBFXLS010000159">
    <property type="protein sequence ID" value="KAL2812910.1"/>
    <property type="molecule type" value="Genomic_DNA"/>
</dbReference>
<dbReference type="Proteomes" id="UP001610335">
    <property type="component" value="Unassembled WGS sequence"/>
</dbReference>